<evidence type="ECO:0000256" key="11">
    <source>
        <dbReference type="ARBA" id="ARBA00023204"/>
    </source>
</evidence>
<evidence type="ECO:0000256" key="9">
    <source>
        <dbReference type="ARBA" id="ARBA00022842"/>
    </source>
</evidence>
<dbReference type="PANTHER" id="PTHR21077">
    <property type="entry name" value="EME1 PROTEIN"/>
    <property type="match status" value="1"/>
</dbReference>
<dbReference type="InterPro" id="IPR033310">
    <property type="entry name" value="Mms4/EME1/EME2"/>
</dbReference>
<keyword evidence="10" id="KW-0233">DNA recombination</keyword>
<evidence type="ECO:0000256" key="12">
    <source>
        <dbReference type="ARBA" id="ARBA00023242"/>
    </source>
</evidence>
<evidence type="ECO:0000256" key="3">
    <source>
        <dbReference type="ARBA" id="ARBA00005313"/>
    </source>
</evidence>
<keyword evidence="11" id="KW-0234">DNA repair</keyword>
<keyword evidence="8" id="KW-0378">Hydrolase</keyword>
<keyword evidence="5" id="KW-0479">Metal-binding</keyword>
<dbReference type="GO" id="GO:0046872">
    <property type="term" value="F:metal ion binding"/>
    <property type="evidence" value="ECO:0007669"/>
    <property type="project" value="UniProtKB-KW"/>
</dbReference>
<dbReference type="PANTHER" id="PTHR21077:SF5">
    <property type="entry name" value="CROSSOVER JUNCTION ENDONUCLEASE MMS4"/>
    <property type="match status" value="1"/>
</dbReference>
<evidence type="ECO:0000259" key="15">
    <source>
        <dbReference type="SMART" id="SM00891"/>
    </source>
</evidence>
<evidence type="ECO:0000256" key="2">
    <source>
        <dbReference type="ARBA" id="ARBA00004123"/>
    </source>
</evidence>
<feature type="compositionally biased region" description="Polar residues" evidence="14">
    <location>
        <begin position="145"/>
        <end position="162"/>
    </location>
</feature>
<evidence type="ECO:0000256" key="13">
    <source>
        <dbReference type="ARBA" id="ARBA00023254"/>
    </source>
</evidence>
<comment type="subcellular location">
    <subcellularLocation>
        <location evidence="2">Nucleus</location>
    </subcellularLocation>
</comment>
<evidence type="ECO:0000256" key="8">
    <source>
        <dbReference type="ARBA" id="ARBA00022801"/>
    </source>
</evidence>
<proteinExistence type="inferred from homology"/>
<feature type="compositionally biased region" description="Low complexity" evidence="14">
    <location>
        <begin position="642"/>
        <end position="665"/>
    </location>
</feature>
<dbReference type="SMART" id="SM00891">
    <property type="entry name" value="ERCC4"/>
    <property type="match status" value="1"/>
</dbReference>
<evidence type="ECO:0000256" key="1">
    <source>
        <dbReference type="ARBA" id="ARBA00001946"/>
    </source>
</evidence>
<feature type="domain" description="ERCC4" evidence="15">
    <location>
        <begin position="484"/>
        <end position="790"/>
    </location>
</feature>
<comment type="similarity">
    <text evidence="3">Belongs to the EME1/MMS4 family.</text>
</comment>
<keyword evidence="13" id="KW-0469">Meiosis</keyword>
<keyword evidence="7" id="KW-0227">DNA damage</keyword>
<dbReference type="GO" id="GO:0000712">
    <property type="term" value="P:resolution of meiotic recombination intermediates"/>
    <property type="evidence" value="ECO:0007669"/>
    <property type="project" value="TreeGrafter"/>
</dbReference>
<evidence type="ECO:0000256" key="4">
    <source>
        <dbReference type="ARBA" id="ARBA00022722"/>
    </source>
</evidence>
<evidence type="ECO:0000313" key="16">
    <source>
        <dbReference type="EMBL" id="CDU25726.1"/>
    </source>
</evidence>
<feature type="region of interest" description="Disordered" evidence="14">
    <location>
        <begin position="640"/>
        <end position="683"/>
    </location>
</feature>
<feature type="region of interest" description="Disordered" evidence="14">
    <location>
        <begin position="1"/>
        <end position="200"/>
    </location>
</feature>
<dbReference type="GO" id="GO:0006302">
    <property type="term" value="P:double-strand break repair"/>
    <property type="evidence" value="ECO:0007669"/>
    <property type="project" value="TreeGrafter"/>
</dbReference>
<evidence type="ECO:0000256" key="6">
    <source>
        <dbReference type="ARBA" id="ARBA00022759"/>
    </source>
</evidence>
<dbReference type="InterPro" id="IPR042530">
    <property type="entry name" value="EME1/EME2_C"/>
</dbReference>
<dbReference type="GO" id="GO:0048476">
    <property type="term" value="C:Holliday junction resolvase complex"/>
    <property type="evidence" value="ECO:0007669"/>
    <property type="project" value="InterPro"/>
</dbReference>
<feature type="compositionally biased region" description="Basic and acidic residues" evidence="14">
    <location>
        <begin position="442"/>
        <end position="455"/>
    </location>
</feature>
<accession>A0A127ZI88</accession>
<dbReference type="Gene3D" id="1.10.150.670">
    <property type="entry name" value="Crossover junction endonuclease EME1, DNA-binding domain"/>
    <property type="match status" value="1"/>
</dbReference>
<evidence type="ECO:0000256" key="14">
    <source>
        <dbReference type="SAM" id="MobiDB-lite"/>
    </source>
</evidence>
<evidence type="ECO:0000256" key="5">
    <source>
        <dbReference type="ARBA" id="ARBA00022723"/>
    </source>
</evidence>
<dbReference type="OrthoDB" id="343092at2759"/>
<sequence length="850" mass="91741">MVGALWIDSVSDSDSDAATGSHRRHDRTKNGKSAAGPSRLDAPQLRKSPRRTARAPPSSSTSVIVLSSSQDHDRHAAADKIAGQTKATATTKAVQPTPGQRMMQLLAEPSPDTPLPSFRDLLRQHRTRTNATTSTHDSMHGADNDSPSVAANGSAPRLTSASLRAGSLRRTASQPVASSSQEDFTPSLIRASVRRPTKGTVTNAPIPEVIEIGSDSIVDPASEADVAHTFQTSSPIRSQFSARNQLPSSPSLPFSPPPRVAAVKDRAGQARSSIRQALRADSAPIVVLSSSPPPPSLPRTSQGSLANGIENIAQDDLDLASFPPSSFPPFEDPPPSPPFSPVESRPEALDTSPSLKRRAAELSSKPTTPKRAKPMQRTISLLEALDNLYVPEDDTMANNSSSKTSATGSKRVDSGDAAIAATDASNARTSPSKAQKAAAAKHSREAKAREREAAKAAKAQAAAEKKRFLEVNRLRTSKSDTMRELIIDLDRTLFSAGQPFAGCQDSIQARFEEEGASVHLCDRVVAPPLVRYRRKVKAEWNAERRHWVPLDREEVRREGMVIVYIDAKEIVQLVAEEGEDGLESWYGDLKRRLTAMDGGREDEQQQVFLICQGLVKFYSRLRANENRAYTARIRQQLAENQSAASTTADPGTSTTSDAAASAAAKPARRKGNTSSNVPNDAPTLPTQAIVERSLVQLKLIHGCYVIHAASLVDGVEWLHQLTSDLSLKPYKSLRDTHLSFAVDTGRNTTSSSSAAIYSMMLQQIPRVTPAIANSITTIYPSLNALVSAYQRCRDEGEQKAMLSGVQVQSNKDGTERRGNRTNLGLQLSKRVHAVVRGLNGELLINNPTKD</sequence>
<dbReference type="InterPro" id="IPR006166">
    <property type="entry name" value="ERCC4_domain"/>
</dbReference>
<keyword evidence="9" id="KW-0460">Magnesium</keyword>
<reference evidence="16" key="1">
    <citation type="submission" date="2014-06" db="EMBL/GenBank/DDBJ databases">
        <authorList>
            <person name="Ju J."/>
            <person name="Zhang J."/>
        </authorList>
    </citation>
    <scope>NUCLEOTIDE SEQUENCE</scope>
    <source>
        <strain evidence="16">SscI8</strain>
    </source>
</reference>
<feature type="compositionally biased region" description="Polar residues" evidence="14">
    <location>
        <begin position="396"/>
        <end position="408"/>
    </location>
</feature>
<dbReference type="Pfam" id="PF21292">
    <property type="entry name" value="EME1-MUS81_C"/>
    <property type="match status" value="1"/>
</dbReference>
<keyword evidence="6" id="KW-0255">Endonuclease</keyword>
<feature type="compositionally biased region" description="Pro residues" evidence="14">
    <location>
        <begin position="325"/>
        <end position="340"/>
    </location>
</feature>
<feature type="region of interest" description="Disordered" evidence="14">
    <location>
        <begin position="226"/>
        <end position="376"/>
    </location>
</feature>
<gene>
    <name evidence="16" type="ORF">SPSC_05897</name>
</gene>
<feature type="compositionally biased region" description="Polar residues" evidence="14">
    <location>
        <begin position="229"/>
        <end position="245"/>
    </location>
</feature>
<dbReference type="EMBL" id="LK056691">
    <property type="protein sequence ID" value="CDU25726.1"/>
    <property type="molecule type" value="Genomic_DNA"/>
</dbReference>
<keyword evidence="12" id="KW-0539">Nucleus</keyword>
<feature type="compositionally biased region" description="Polar residues" evidence="14">
    <location>
        <begin position="170"/>
        <end position="184"/>
    </location>
</feature>
<dbReference type="Pfam" id="PF02732">
    <property type="entry name" value="ERCC4"/>
    <property type="match status" value="1"/>
</dbReference>
<dbReference type="GO" id="GO:0031573">
    <property type="term" value="P:mitotic intra-S DNA damage checkpoint signaling"/>
    <property type="evidence" value="ECO:0007669"/>
    <property type="project" value="TreeGrafter"/>
</dbReference>
<organism evidence="16">
    <name type="scientific">Sporisorium scitamineum</name>
    <dbReference type="NCBI Taxonomy" id="49012"/>
    <lineage>
        <taxon>Eukaryota</taxon>
        <taxon>Fungi</taxon>
        <taxon>Dikarya</taxon>
        <taxon>Basidiomycota</taxon>
        <taxon>Ustilaginomycotina</taxon>
        <taxon>Ustilaginomycetes</taxon>
        <taxon>Ustilaginales</taxon>
        <taxon>Ustilaginaceae</taxon>
        <taxon>Sporisorium</taxon>
    </lineage>
</organism>
<feature type="region of interest" description="Disordered" evidence="14">
    <location>
        <begin position="392"/>
        <end position="459"/>
    </location>
</feature>
<evidence type="ECO:0000256" key="10">
    <source>
        <dbReference type="ARBA" id="ARBA00023172"/>
    </source>
</evidence>
<dbReference type="AlphaFoldDB" id="A0A127ZI88"/>
<evidence type="ECO:0000256" key="7">
    <source>
        <dbReference type="ARBA" id="ARBA00022763"/>
    </source>
</evidence>
<name>A0A127ZI88_9BASI</name>
<dbReference type="Gene3D" id="3.40.50.10130">
    <property type="match status" value="1"/>
</dbReference>
<protein>
    <recommendedName>
        <fullName evidence="15">ERCC4 domain-containing protein</fullName>
    </recommendedName>
</protein>
<feature type="compositionally biased region" description="Low complexity" evidence="14">
    <location>
        <begin position="58"/>
        <end position="69"/>
    </location>
</feature>
<dbReference type="GO" id="GO:0008821">
    <property type="term" value="F:crossover junction DNA endonuclease activity"/>
    <property type="evidence" value="ECO:0007669"/>
    <property type="project" value="TreeGrafter"/>
</dbReference>
<dbReference type="GO" id="GO:0031297">
    <property type="term" value="P:replication fork processing"/>
    <property type="evidence" value="ECO:0007669"/>
    <property type="project" value="TreeGrafter"/>
</dbReference>
<keyword evidence="4" id="KW-0540">Nuclease</keyword>
<dbReference type="GO" id="GO:0003677">
    <property type="term" value="F:DNA binding"/>
    <property type="evidence" value="ECO:0007669"/>
    <property type="project" value="InterPro"/>
</dbReference>
<feature type="compositionally biased region" description="Low complexity" evidence="14">
    <location>
        <begin position="417"/>
        <end position="440"/>
    </location>
</feature>
<dbReference type="GO" id="GO:0005634">
    <property type="term" value="C:nucleus"/>
    <property type="evidence" value="ECO:0007669"/>
    <property type="project" value="UniProtKB-SubCell"/>
</dbReference>
<comment type="cofactor">
    <cofactor evidence="1">
        <name>Mg(2+)</name>
        <dbReference type="ChEBI" id="CHEBI:18420"/>
    </cofactor>
</comment>